<protein>
    <submittedName>
        <fullName evidence="1">Uncharacterized protein</fullName>
    </submittedName>
</protein>
<reference evidence="1" key="1">
    <citation type="journal article" date="2024" name="Gigascience">
        <title>Chromosome-level genome of the poultry shaft louse Menopon gallinae provides insight into the host-switching and adaptive evolution of parasitic lice.</title>
        <authorList>
            <person name="Xu Y."/>
            <person name="Ma L."/>
            <person name="Liu S."/>
            <person name="Liang Y."/>
            <person name="Liu Q."/>
            <person name="He Z."/>
            <person name="Tian L."/>
            <person name="Duan Y."/>
            <person name="Cai W."/>
            <person name="Li H."/>
            <person name="Song F."/>
        </authorList>
    </citation>
    <scope>NUCLEOTIDE SEQUENCE</scope>
    <source>
        <strain evidence="1">Cailab_2023a</strain>
    </source>
</reference>
<gene>
    <name evidence="1" type="ORF">PYX00_009775</name>
</gene>
<evidence type="ECO:0000313" key="1">
    <source>
        <dbReference type="EMBL" id="KAL0267528.1"/>
    </source>
</evidence>
<dbReference type="AlphaFoldDB" id="A0AAW2HDC0"/>
<accession>A0AAW2HDC0</accession>
<organism evidence="1">
    <name type="scientific">Menopon gallinae</name>
    <name type="common">poultry shaft louse</name>
    <dbReference type="NCBI Taxonomy" id="328185"/>
    <lineage>
        <taxon>Eukaryota</taxon>
        <taxon>Metazoa</taxon>
        <taxon>Ecdysozoa</taxon>
        <taxon>Arthropoda</taxon>
        <taxon>Hexapoda</taxon>
        <taxon>Insecta</taxon>
        <taxon>Pterygota</taxon>
        <taxon>Neoptera</taxon>
        <taxon>Paraneoptera</taxon>
        <taxon>Psocodea</taxon>
        <taxon>Troctomorpha</taxon>
        <taxon>Phthiraptera</taxon>
        <taxon>Amblycera</taxon>
        <taxon>Menoponidae</taxon>
        <taxon>Menopon</taxon>
    </lineage>
</organism>
<name>A0AAW2HDC0_9NEOP</name>
<proteinExistence type="predicted"/>
<dbReference type="EMBL" id="JARGDH010000005">
    <property type="protein sequence ID" value="KAL0267528.1"/>
    <property type="molecule type" value="Genomic_DNA"/>
</dbReference>
<sequence>MNANLPTIQITSGEEPKDPIHYSVIVNDHAQHPVNPTDHCQELTVPTTLSTKKQNRVQRLLFLRMVM</sequence>
<comment type="caution">
    <text evidence="1">The sequence shown here is derived from an EMBL/GenBank/DDBJ whole genome shotgun (WGS) entry which is preliminary data.</text>
</comment>